<evidence type="ECO:0000313" key="6">
    <source>
        <dbReference type="Proteomes" id="UP000319004"/>
    </source>
</evidence>
<keyword evidence="3" id="KW-0624">Polysaccharide degradation</keyword>
<dbReference type="GO" id="GO:0004553">
    <property type="term" value="F:hydrolase activity, hydrolyzing O-glycosyl compounds"/>
    <property type="evidence" value="ECO:0007669"/>
    <property type="project" value="InterPro"/>
</dbReference>
<dbReference type="Proteomes" id="UP000319004">
    <property type="component" value="Chromosome"/>
</dbReference>
<dbReference type="InterPro" id="IPR001000">
    <property type="entry name" value="GH10_dom"/>
</dbReference>
<gene>
    <name evidence="5" type="ORF">Enr13x_64240</name>
</gene>
<dbReference type="AlphaFoldDB" id="A0A518I084"/>
<dbReference type="RefSeq" id="WP_145390715.1">
    <property type="nucleotide sequence ID" value="NZ_CP037423.1"/>
</dbReference>
<evidence type="ECO:0000256" key="2">
    <source>
        <dbReference type="ARBA" id="ARBA00023277"/>
    </source>
</evidence>
<organism evidence="5 6">
    <name type="scientific">Stieleria neptunia</name>
    <dbReference type="NCBI Taxonomy" id="2527979"/>
    <lineage>
        <taxon>Bacteria</taxon>
        <taxon>Pseudomonadati</taxon>
        <taxon>Planctomycetota</taxon>
        <taxon>Planctomycetia</taxon>
        <taxon>Pirellulales</taxon>
        <taxon>Pirellulaceae</taxon>
        <taxon>Stieleria</taxon>
    </lineage>
</organism>
<evidence type="ECO:0000313" key="5">
    <source>
        <dbReference type="EMBL" id="QDV46515.1"/>
    </source>
</evidence>
<accession>A0A518I084</accession>
<dbReference type="Pfam" id="PF00331">
    <property type="entry name" value="Glyco_hydro_10"/>
    <property type="match status" value="1"/>
</dbReference>
<protein>
    <recommendedName>
        <fullName evidence="4">GH10 domain-containing protein</fullName>
    </recommendedName>
</protein>
<dbReference type="Gene3D" id="3.20.20.80">
    <property type="entry name" value="Glycosidases"/>
    <property type="match status" value="1"/>
</dbReference>
<dbReference type="KEGG" id="snep:Enr13x_64240"/>
<keyword evidence="6" id="KW-1185">Reference proteome</keyword>
<proteinExistence type="predicted"/>
<dbReference type="SUPFAM" id="SSF51445">
    <property type="entry name" value="(Trans)glycosidases"/>
    <property type="match status" value="1"/>
</dbReference>
<sequence length="498" mass="55091">MGQFHFAVPSDSTQLLKQTLWKDAYICGIEGVPWECKNSVKGGVLSISRPVDTSGKLYLTCPTKGLGYRTLSTCSLMPQEQPHLLYLELARGSCYRAREQSSNWERAGLSLGDRFPELVARGTSQFLDAAEARSDLQECSRHALQAIATLEQAIADLGESFALQSIAYRKQREPQLGTLLAGSVIPPSPTRSALSARFQKAFNCAAVRLNWGTIESDAGRFEFEASDRTIQWCVERGIRVLAGPLIDFRKQLMPPWMYLIEDNFDSFVQSITQYTQRVVERYRGSVQLWNCAAGLNTPGPIALDDEQVMRLAVAVLQTVRRIDPNTPAIISFDQPFGEYLAKHRDGISALHFADALARSGLGMAGVGLDVRLNYSSDATLPRSALDFGQMIDRWATLGMPMLVQLTIPGGCGEDEKAMSKQSPLITGTNRLELSANQLRTAGPIVRTLLAKHVVHGIVWDGWADNEPHVQSHSGVIDSLGVPRPMLDYFERLRHELLT</sequence>
<dbReference type="OrthoDB" id="290971at2"/>
<feature type="domain" description="GH10" evidence="4">
    <location>
        <begin position="198"/>
        <end position="290"/>
    </location>
</feature>
<name>A0A518I084_9BACT</name>
<dbReference type="GO" id="GO:0000272">
    <property type="term" value="P:polysaccharide catabolic process"/>
    <property type="evidence" value="ECO:0007669"/>
    <property type="project" value="UniProtKB-KW"/>
</dbReference>
<reference evidence="5 6" key="1">
    <citation type="submission" date="2019-03" db="EMBL/GenBank/DDBJ databases">
        <title>Deep-cultivation of Planctomycetes and their phenomic and genomic characterization uncovers novel biology.</title>
        <authorList>
            <person name="Wiegand S."/>
            <person name="Jogler M."/>
            <person name="Boedeker C."/>
            <person name="Pinto D."/>
            <person name="Vollmers J."/>
            <person name="Rivas-Marin E."/>
            <person name="Kohn T."/>
            <person name="Peeters S.H."/>
            <person name="Heuer A."/>
            <person name="Rast P."/>
            <person name="Oberbeckmann S."/>
            <person name="Bunk B."/>
            <person name="Jeske O."/>
            <person name="Meyerdierks A."/>
            <person name="Storesund J.E."/>
            <person name="Kallscheuer N."/>
            <person name="Luecker S."/>
            <person name="Lage O.M."/>
            <person name="Pohl T."/>
            <person name="Merkel B.J."/>
            <person name="Hornburger P."/>
            <person name="Mueller R.-W."/>
            <person name="Bruemmer F."/>
            <person name="Labrenz M."/>
            <person name="Spormann A.M."/>
            <person name="Op den Camp H."/>
            <person name="Overmann J."/>
            <person name="Amann R."/>
            <person name="Jetten M.S.M."/>
            <person name="Mascher T."/>
            <person name="Medema M.H."/>
            <person name="Devos D.P."/>
            <person name="Kaster A.-K."/>
            <person name="Ovreas L."/>
            <person name="Rohde M."/>
            <person name="Galperin M.Y."/>
            <person name="Jogler C."/>
        </authorList>
    </citation>
    <scope>NUCLEOTIDE SEQUENCE [LARGE SCALE GENOMIC DNA]</scope>
    <source>
        <strain evidence="5 6">Enr13</strain>
    </source>
</reference>
<evidence type="ECO:0000256" key="3">
    <source>
        <dbReference type="ARBA" id="ARBA00023326"/>
    </source>
</evidence>
<evidence type="ECO:0000256" key="1">
    <source>
        <dbReference type="ARBA" id="ARBA00022801"/>
    </source>
</evidence>
<dbReference type="InterPro" id="IPR017853">
    <property type="entry name" value="GH"/>
</dbReference>
<keyword evidence="1" id="KW-0378">Hydrolase</keyword>
<evidence type="ECO:0000259" key="4">
    <source>
        <dbReference type="Pfam" id="PF00331"/>
    </source>
</evidence>
<dbReference type="EMBL" id="CP037423">
    <property type="protein sequence ID" value="QDV46515.1"/>
    <property type="molecule type" value="Genomic_DNA"/>
</dbReference>
<keyword evidence="2" id="KW-0119">Carbohydrate metabolism</keyword>